<comment type="similarity">
    <text evidence="3 9">Belongs to the peptidase M17 family.</text>
</comment>
<evidence type="ECO:0000256" key="1">
    <source>
        <dbReference type="ARBA" id="ARBA00000135"/>
    </source>
</evidence>
<gene>
    <name evidence="9 11" type="primary">pepA</name>
    <name evidence="11" type="ORF">NCTC13032_06635</name>
</gene>
<evidence type="ECO:0000256" key="2">
    <source>
        <dbReference type="ARBA" id="ARBA00000967"/>
    </source>
</evidence>
<dbReference type="EC" id="3.4.11.1" evidence="9"/>
<keyword evidence="6 9" id="KW-0479">Metal-binding</keyword>
<dbReference type="Gene3D" id="3.40.220.10">
    <property type="entry name" value="Leucine Aminopeptidase, subunit E, domain 1"/>
    <property type="match status" value="1"/>
</dbReference>
<feature type="domain" description="Cytosol aminopeptidase" evidence="10">
    <location>
        <begin position="350"/>
        <end position="357"/>
    </location>
</feature>
<dbReference type="EMBL" id="LR590464">
    <property type="protein sequence ID" value="VTP80696.1"/>
    <property type="molecule type" value="Genomic_DNA"/>
</dbReference>
<dbReference type="NCBIfam" id="NF002074">
    <property type="entry name" value="PRK00913.1-4"/>
    <property type="match status" value="1"/>
</dbReference>
<evidence type="ECO:0000256" key="6">
    <source>
        <dbReference type="ARBA" id="ARBA00022723"/>
    </source>
</evidence>
<dbReference type="PRINTS" id="PR00481">
    <property type="entry name" value="LAMNOPPTDASE"/>
</dbReference>
<dbReference type="InterPro" id="IPR008283">
    <property type="entry name" value="Peptidase_M17_N"/>
</dbReference>
<evidence type="ECO:0000256" key="5">
    <source>
        <dbReference type="ARBA" id="ARBA00022670"/>
    </source>
</evidence>
<feature type="binding site" evidence="9">
    <location>
        <position position="275"/>
    </location>
    <ligand>
        <name>Mn(2+)</name>
        <dbReference type="ChEBI" id="CHEBI:29035"/>
        <label>2</label>
    </ligand>
</feature>
<comment type="cofactor">
    <cofactor evidence="9">
        <name>Mn(2+)</name>
        <dbReference type="ChEBI" id="CHEBI:29035"/>
    </cofactor>
    <text evidence="9">Binds 2 manganese ions per subunit.</text>
</comment>
<keyword evidence="4 9" id="KW-0031">Aminopeptidase</keyword>
<dbReference type="NCBIfam" id="NF002072">
    <property type="entry name" value="PRK00913.1-1"/>
    <property type="match status" value="1"/>
</dbReference>
<dbReference type="InterPro" id="IPR043472">
    <property type="entry name" value="Macro_dom-like"/>
</dbReference>
<dbReference type="STRING" id="83655.APT61_02590"/>
<evidence type="ECO:0000256" key="7">
    <source>
        <dbReference type="ARBA" id="ARBA00022801"/>
    </source>
</evidence>
<keyword evidence="9" id="KW-0963">Cytoplasm</keyword>
<dbReference type="GO" id="GO:0006508">
    <property type="term" value="P:proteolysis"/>
    <property type="evidence" value="ECO:0007669"/>
    <property type="project" value="UniProtKB-KW"/>
</dbReference>
<comment type="function">
    <text evidence="9">Presumably involved in the processing and regular turnover of intracellular proteins. Catalyzes the removal of unsubstituted N-terminal amino acids from various peptides.</text>
</comment>
<feature type="binding site" evidence="9">
    <location>
        <position position="275"/>
    </location>
    <ligand>
        <name>Mn(2+)</name>
        <dbReference type="ChEBI" id="CHEBI:29035"/>
        <label>1</label>
    </ligand>
</feature>
<dbReference type="Pfam" id="PF02789">
    <property type="entry name" value="Peptidase_M17_N"/>
    <property type="match status" value="1"/>
</dbReference>
<dbReference type="EC" id="3.4.11.10" evidence="9"/>
<dbReference type="InterPro" id="IPR011356">
    <property type="entry name" value="Leucine_aapep/pepB"/>
</dbReference>
<evidence type="ECO:0000259" key="10">
    <source>
        <dbReference type="PROSITE" id="PS00631"/>
    </source>
</evidence>
<dbReference type="GO" id="GO:0030145">
    <property type="term" value="F:manganese ion binding"/>
    <property type="evidence" value="ECO:0007669"/>
    <property type="project" value="UniProtKB-UniRule"/>
</dbReference>
<dbReference type="PROSITE" id="PS00631">
    <property type="entry name" value="CYTOSOL_AP"/>
    <property type="match status" value="1"/>
</dbReference>
<dbReference type="SUPFAM" id="SSF52949">
    <property type="entry name" value="Macro domain-like"/>
    <property type="match status" value="1"/>
</dbReference>
<dbReference type="Pfam" id="PF00883">
    <property type="entry name" value="Peptidase_M17"/>
    <property type="match status" value="1"/>
</dbReference>
<feature type="binding site" evidence="9">
    <location>
        <position position="352"/>
    </location>
    <ligand>
        <name>Mn(2+)</name>
        <dbReference type="ChEBI" id="CHEBI:29035"/>
        <label>1</label>
    </ligand>
</feature>
<feature type="active site" evidence="9">
    <location>
        <position position="356"/>
    </location>
</feature>
<protein>
    <recommendedName>
        <fullName evidence="9">Probable cytosol aminopeptidase</fullName>
        <ecNumber evidence="9">3.4.11.1</ecNumber>
    </recommendedName>
    <alternativeName>
        <fullName evidence="9">Leucine aminopeptidase</fullName>
        <shortName evidence="9">LAP</shortName>
        <ecNumber evidence="9">3.4.11.10</ecNumber>
    </alternativeName>
    <alternativeName>
        <fullName evidence="9">Leucyl aminopeptidase</fullName>
    </alternativeName>
</protein>
<dbReference type="GO" id="GO:0005737">
    <property type="term" value="C:cytoplasm"/>
    <property type="evidence" value="ECO:0007669"/>
    <property type="project" value="UniProtKB-SubCell"/>
</dbReference>
<dbReference type="CDD" id="cd00433">
    <property type="entry name" value="Peptidase_M17"/>
    <property type="match status" value="1"/>
</dbReference>
<evidence type="ECO:0000256" key="3">
    <source>
        <dbReference type="ARBA" id="ARBA00009528"/>
    </source>
</evidence>
<dbReference type="Proteomes" id="UP000310719">
    <property type="component" value="Chromosome"/>
</dbReference>
<dbReference type="PANTHER" id="PTHR11963">
    <property type="entry name" value="LEUCINE AMINOPEPTIDASE-RELATED"/>
    <property type="match status" value="1"/>
</dbReference>
<dbReference type="GO" id="GO:0070006">
    <property type="term" value="F:metalloaminopeptidase activity"/>
    <property type="evidence" value="ECO:0007669"/>
    <property type="project" value="InterPro"/>
</dbReference>
<comment type="catalytic activity">
    <reaction evidence="2 9">
        <text>Release of an N-terminal amino acid, preferentially leucine, but not glutamic or aspartic acids.</text>
        <dbReference type="EC" id="3.4.11.10"/>
    </reaction>
</comment>
<evidence type="ECO:0000313" key="12">
    <source>
        <dbReference type="Proteomes" id="UP000310719"/>
    </source>
</evidence>
<feature type="binding site" evidence="9">
    <location>
        <position position="354"/>
    </location>
    <ligand>
        <name>Mn(2+)</name>
        <dbReference type="ChEBI" id="CHEBI:29035"/>
        <label>1</label>
    </ligand>
</feature>
<dbReference type="SUPFAM" id="SSF53187">
    <property type="entry name" value="Zn-dependent exopeptidases"/>
    <property type="match status" value="1"/>
</dbReference>
<feature type="binding site" evidence="9">
    <location>
        <position position="293"/>
    </location>
    <ligand>
        <name>Mn(2+)</name>
        <dbReference type="ChEBI" id="CHEBI:29035"/>
        <label>2</label>
    </ligand>
</feature>
<feature type="binding site" evidence="9">
    <location>
        <position position="354"/>
    </location>
    <ligand>
        <name>Mn(2+)</name>
        <dbReference type="ChEBI" id="CHEBI:29035"/>
        <label>2</label>
    </ligand>
</feature>
<organism evidence="11 12">
    <name type="scientific">Leclercia adecarboxylata</name>
    <dbReference type="NCBI Taxonomy" id="83655"/>
    <lineage>
        <taxon>Bacteria</taxon>
        <taxon>Pseudomonadati</taxon>
        <taxon>Pseudomonadota</taxon>
        <taxon>Gammaproteobacteria</taxon>
        <taxon>Enterobacterales</taxon>
        <taxon>Enterobacteriaceae</taxon>
        <taxon>Leclercia</taxon>
    </lineage>
</organism>
<dbReference type="FunFam" id="3.40.220.10:FF:000001">
    <property type="entry name" value="Probable cytosol aminopeptidase"/>
    <property type="match status" value="1"/>
</dbReference>
<evidence type="ECO:0000256" key="8">
    <source>
        <dbReference type="ARBA" id="ARBA00023211"/>
    </source>
</evidence>
<reference evidence="11 12" key="1">
    <citation type="submission" date="2019-05" db="EMBL/GenBank/DDBJ databases">
        <authorList>
            <consortium name="Pathogen Informatics"/>
        </authorList>
    </citation>
    <scope>NUCLEOTIDE SEQUENCE [LARGE SCALE GENOMIC DNA]</scope>
    <source>
        <strain evidence="11 12">NCTC13032</strain>
    </source>
</reference>
<comment type="catalytic activity">
    <reaction evidence="1 9">
        <text>Release of an N-terminal amino acid, Xaa-|-Yaa-, in which Xaa is preferably Leu, but may be other amino acids including Pro although not Arg or Lys, and Yaa may be Pro. Amino acid amides and methyl esters are also readily hydrolyzed, but rates on arylamides are exceedingly low.</text>
        <dbReference type="EC" id="3.4.11.1"/>
    </reaction>
</comment>
<sequence>MEFSVKSGSPEKQRSACIVVGVFEPRRLSPIAEQLDKISDGYISALLRRGELEGKPGQTLLLHHVPNVLSERILLIGCGKERELDERQYKQVIQKTINTLNDTGSMEAVCFLTELHVKGRNTYWKVRQAVETAKETLYSFDQLKTTKSEPRRPLRKMVFNVPTRRELTSGERAIQHGLAIAAGIKAAKDLGNMPPNICNAGYLASQARQLADSYSQNVVTRVIGEQQMKELGMHSYLAVGNGSQNESLMSVIEYKGNPSEDVRPIVLVGKGLTFDSGGISIKPAEGMDEMKYDMCGAAAVYGVMRMVAELQLPINVIGVLAGCENMPGGRAYRPGDVLTTMSGQTVEVLNTDAEGRLVLCDVLTYVERFEPEAVIDVATLTGACVIALGHHITGLMSNHNPLAHELIGASEQAGDRAWRLPMADEYQEQLESTLRIWLTSVGVLAVQLLQPASWRALPANTTGRTWISPVRHGVPVKPKAPLAALWPCSRSSCSIVPGLTAKSNVKRRGAASPYPACKRHLTVGRVRAAPPGFAFKSTTRSPIYEKRNVLSSGQ</sequence>
<dbReference type="GO" id="GO:0045892">
    <property type="term" value="P:negative regulation of DNA-templated transcription"/>
    <property type="evidence" value="ECO:0007669"/>
    <property type="project" value="UniProtKB-ARBA"/>
</dbReference>
<keyword evidence="8 9" id="KW-0464">Manganese</keyword>
<dbReference type="GO" id="GO:0003677">
    <property type="term" value="F:DNA binding"/>
    <property type="evidence" value="ECO:0007669"/>
    <property type="project" value="UniProtKB-ARBA"/>
</dbReference>
<dbReference type="AlphaFoldDB" id="A0A4U9ISP1"/>
<dbReference type="FunFam" id="3.40.630.10:FF:000004">
    <property type="entry name" value="Probable cytosol aminopeptidase"/>
    <property type="match status" value="1"/>
</dbReference>
<keyword evidence="7 9" id="KW-0378">Hydrolase</keyword>
<dbReference type="GO" id="GO:0006310">
    <property type="term" value="P:DNA recombination"/>
    <property type="evidence" value="ECO:0007669"/>
    <property type="project" value="UniProtKB-ARBA"/>
</dbReference>
<dbReference type="InterPro" id="IPR000819">
    <property type="entry name" value="Peptidase_M17_C"/>
</dbReference>
<accession>A0A4U9ISP1</accession>
<feature type="binding site" evidence="9">
    <location>
        <position position="270"/>
    </location>
    <ligand>
        <name>Mn(2+)</name>
        <dbReference type="ChEBI" id="CHEBI:29035"/>
        <label>2</label>
    </ligand>
</feature>
<dbReference type="Gene3D" id="3.40.630.10">
    <property type="entry name" value="Zn peptidases"/>
    <property type="match status" value="1"/>
</dbReference>
<dbReference type="PANTHER" id="PTHR11963:SF23">
    <property type="entry name" value="CYTOSOL AMINOPEPTIDASE"/>
    <property type="match status" value="1"/>
</dbReference>
<evidence type="ECO:0000313" key="11">
    <source>
        <dbReference type="EMBL" id="VTP80696.1"/>
    </source>
</evidence>
<dbReference type="InterPro" id="IPR023042">
    <property type="entry name" value="Peptidase_M17_leu_NH2_pept"/>
</dbReference>
<feature type="active site" evidence="9">
    <location>
        <position position="282"/>
    </location>
</feature>
<keyword evidence="5 9" id="KW-0645">Protease</keyword>
<dbReference type="HAMAP" id="MF_00181">
    <property type="entry name" value="Cytosol_peptidase_M17"/>
    <property type="match status" value="1"/>
</dbReference>
<name>A0A4U9ISP1_9ENTR</name>
<evidence type="ECO:0000256" key="4">
    <source>
        <dbReference type="ARBA" id="ARBA00022438"/>
    </source>
</evidence>
<proteinExistence type="inferred from homology"/>
<comment type="subcellular location">
    <subcellularLocation>
        <location evidence="9">Cytoplasm</location>
    </subcellularLocation>
</comment>
<evidence type="ECO:0000256" key="9">
    <source>
        <dbReference type="HAMAP-Rule" id="MF_00181"/>
    </source>
</evidence>